<keyword evidence="1" id="KW-0732">Signal</keyword>
<proteinExistence type="predicted"/>
<name>A0A5N5WW59_9EURO</name>
<evidence type="ECO:0000256" key="1">
    <source>
        <dbReference type="SAM" id="SignalP"/>
    </source>
</evidence>
<organism evidence="2 3">
    <name type="scientific">Aspergillus leporis</name>
    <dbReference type="NCBI Taxonomy" id="41062"/>
    <lineage>
        <taxon>Eukaryota</taxon>
        <taxon>Fungi</taxon>
        <taxon>Dikarya</taxon>
        <taxon>Ascomycota</taxon>
        <taxon>Pezizomycotina</taxon>
        <taxon>Eurotiomycetes</taxon>
        <taxon>Eurotiomycetidae</taxon>
        <taxon>Eurotiales</taxon>
        <taxon>Aspergillaceae</taxon>
        <taxon>Aspergillus</taxon>
        <taxon>Aspergillus subgen. Circumdati</taxon>
    </lineage>
</organism>
<evidence type="ECO:0000313" key="3">
    <source>
        <dbReference type="Proteomes" id="UP000326565"/>
    </source>
</evidence>
<feature type="chain" id="PRO_5024888045" description="Extracellular membrane protein CFEM domain-containing protein" evidence="1">
    <location>
        <begin position="22"/>
        <end position="153"/>
    </location>
</feature>
<evidence type="ECO:0008006" key="4">
    <source>
        <dbReference type="Google" id="ProtNLM"/>
    </source>
</evidence>
<gene>
    <name evidence="2" type="ORF">BDV29DRAFT_176813</name>
</gene>
<evidence type="ECO:0000313" key="2">
    <source>
        <dbReference type="EMBL" id="KAB8072751.1"/>
    </source>
</evidence>
<reference evidence="2 3" key="1">
    <citation type="submission" date="2019-04" db="EMBL/GenBank/DDBJ databases">
        <title>Friends and foes A comparative genomics study of 23 Aspergillus species from section Flavi.</title>
        <authorList>
            <consortium name="DOE Joint Genome Institute"/>
            <person name="Kjaerbolling I."/>
            <person name="Vesth T."/>
            <person name="Frisvad J.C."/>
            <person name="Nybo J.L."/>
            <person name="Theobald S."/>
            <person name="Kildgaard S."/>
            <person name="Isbrandt T."/>
            <person name="Kuo A."/>
            <person name="Sato A."/>
            <person name="Lyhne E.K."/>
            <person name="Kogle M.E."/>
            <person name="Wiebenga A."/>
            <person name="Kun R.S."/>
            <person name="Lubbers R.J."/>
            <person name="Makela M.R."/>
            <person name="Barry K."/>
            <person name="Chovatia M."/>
            <person name="Clum A."/>
            <person name="Daum C."/>
            <person name="Haridas S."/>
            <person name="He G."/>
            <person name="LaButti K."/>
            <person name="Lipzen A."/>
            <person name="Mondo S."/>
            <person name="Riley R."/>
            <person name="Salamov A."/>
            <person name="Simmons B.A."/>
            <person name="Magnuson J.K."/>
            <person name="Henrissat B."/>
            <person name="Mortensen U.H."/>
            <person name="Larsen T.O."/>
            <person name="Devries R.P."/>
            <person name="Grigoriev I.V."/>
            <person name="Machida M."/>
            <person name="Baker S.E."/>
            <person name="Andersen M.R."/>
        </authorList>
    </citation>
    <scope>NUCLEOTIDE SEQUENCE [LARGE SCALE GENOMIC DNA]</scope>
    <source>
        <strain evidence="2 3">CBS 151.66</strain>
    </source>
</reference>
<protein>
    <recommendedName>
        <fullName evidence="4">Extracellular membrane protein CFEM domain-containing protein</fullName>
    </recommendedName>
</protein>
<sequence length="153" mass="16235">MNISSASLLALLFIHIRPVVSTVCERQTGAKCYQACNLAGNTWSVGAGNICTVSGLCMREEYTLGVLYQNISHRWSNSSMFCPAKQGGSWLIQPYSDSLSLGFACGSDDSCSDEDRDSTTTGPGFSMMLTSTSAPSVARATITITIEPVATVS</sequence>
<dbReference type="AlphaFoldDB" id="A0A5N5WW59"/>
<feature type="signal peptide" evidence="1">
    <location>
        <begin position="1"/>
        <end position="21"/>
    </location>
</feature>
<keyword evidence="3" id="KW-1185">Reference proteome</keyword>
<accession>A0A5N5WW59</accession>
<dbReference type="EMBL" id="ML732240">
    <property type="protein sequence ID" value="KAB8072751.1"/>
    <property type="molecule type" value="Genomic_DNA"/>
</dbReference>
<dbReference type="Proteomes" id="UP000326565">
    <property type="component" value="Unassembled WGS sequence"/>
</dbReference>